<organism evidence="5 6">
    <name type="scientific">Dyella flagellata</name>
    <dbReference type="NCBI Taxonomy" id="1867833"/>
    <lineage>
        <taxon>Bacteria</taxon>
        <taxon>Pseudomonadati</taxon>
        <taxon>Pseudomonadota</taxon>
        <taxon>Gammaproteobacteria</taxon>
        <taxon>Lysobacterales</taxon>
        <taxon>Rhodanobacteraceae</taxon>
        <taxon>Dyella</taxon>
    </lineage>
</organism>
<evidence type="ECO:0000259" key="4">
    <source>
        <dbReference type="Pfam" id="PF00561"/>
    </source>
</evidence>
<evidence type="ECO:0000256" key="3">
    <source>
        <dbReference type="ARBA" id="ARBA00022801"/>
    </source>
</evidence>
<accession>A0ABQ5XGA6</accession>
<keyword evidence="3" id="KW-0378">Hydrolase</keyword>
<protein>
    <submittedName>
        <fullName evidence="5">Cysteine proteinase</fullName>
    </submittedName>
</protein>
<comment type="caution">
    <text evidence="5">The sequence shown here is derived from an EMBL/GenBank/DDBJ whole genome shotgun (WGS) entry which is preliminary data.</text>
</comment>
<dbReference type="Gene3D" id="3.40.50.1820">
    <property type="entry name" value="alpha/beta hydrolase"/>
    <property type="match status" value="1"/>
</dbReference>
<evidence type="ECO:0000256" key="1">
    <source>
        <dbReference type="ARBA" id="ARBA00010088"/>
    </source>
</evidence>
<dbReference type="PANTHER" id="PTHR43248">
    <property type="entry name" value="2-SUCCINYL-6-HYDROXY-2,4-CYCLOHEXADIENE-1-CARBOXYLATE SYNTHASE"/>
    <property type="match status" value="1"/>
</dbReference>
<gene>
    <name evidence="5" type="ORF">GCM10007898_31240</name>
</gene>
<dbReference type="InterPro" id="IPR002410">
    <property type="entry name" value="Peptidase_S33"/>
</dbReference>
<dbReference type="Pfam" id="PF00561">
    <property type="entry name" value="Abhydrolase_1"/>
    <property type="match status" value="1"/>
</dbReference>
<evidence type="ECO:0000313" key="5">
    <source>
        <dbReference type="EMBL" id="GLQ89550.1"/>
    </source>
</evidence>
<evidence type="ECO:0000313" key="6">
    <source>
        <dbReference type="Proteomes" id="UP001156627"/>
    </source>
</evidence>
<evidence type="ECO:0000256" key="2">
    <source>
        <dbReference type="ARBA" id="ARBA00022729"/>
    </source>
</evidence>
<dbReference type="InterPro" id="IPR000073">
    <property type="entry name" value="AB_hydrolase_1"/>
</dbReference>
<dbReference type="InterPro" id="IPR029058">
    <property type="entry name" value="AB_hydrolase_fold"/>
</dbReference>
<proteinExistence type="inferred from homology"/>
<comment type="similarity">
    <text evidence="1">Belongs to the peptidase S33 family.</text>
</comment>
<feature type="domain" description="AB hydrolase-1" evidence="4">
    <location>
        <begin position="119"/>
        <end position="481"/>
    </location>
</feature>
<dbReference type="SUPFAM" id="SSF53474">
    <property type="entry name" value="alpha/beta-Hydrolases"/>
    <property type="match status" value="1"/>
</dbReference>
<dbReference type="InterPro" id="IPR051601">
    <property type="entry name" value="Serine_prot/Carboxylest_S33"/>
</dbReference>
<dbReference type="RefSeq" id="WP_284332989.1">
    <property type="nucleotide sequence ID" value="NZ_BSOA01000036.1"/>
</dbReference>
<dbReference type="Proteomes" id="UP001156627">
    <property type="component" value="Unassembled WGS sequence"/>
</dbReference>
<sequence>MALKARTILRVTAGAVVLGVLAYQHWRHPGQPAGTTADVAPVSATVQTKEPSQPEHAWRHGSLTFKPCELARPGSGARAHAWCTTLDVPENRADPNGRRISLRLAIARSDAQVPAPDLVTLLAGGPGEAATEAWVFEAPAFSEVRKHHDVLLLDQRGTGGSNPLSCKNAQEASDQNALTLDLDKVRKDVAACLNEVRQKADPRYYTTTIAAQDLEDVRKALGSPALDLVGVSYGTRMAQQYLKRYPASVRSVVLDSVVSNQAVLGQDFAADLDDALKKNFAGCAAVATCKQRFGDSMQTLYQLRDALRANPHKVSFRDPETYQTVERPLNEFALASVVRMFAYQPETAALLPLSINAAAHGDVGPLLGQAKILNSDLNGDMNSGMSMSVICSEDADLLQPRPQDQNTILGNHLVDAIKAQCQIWPHGARPDDFHAPLKSDKPILMLSGELDPVTPPRYGVEILPGLSDARQLIFKGQGHSLLGRGCMPQLLGKFIDRPDPKALDASCLNKLGGTPAFIDFNGASP</sequence>
<dbReference type="EMBL" id="BSOA01000036">
    <property type="protein sequence ID" value="GLQ89550.1"/>
    <property type="molecule type" value="Genomic_DNA"/>
</dbReference>
<name>A0ABQ5XGA6_9GAMM</name>
<keyword evidence="2" id="KW-0732">Signal</keyword>
<reference evidence="6" key="1">
    <citation type="journal article" date="2019" name="Int. J. Syst. Evol. Microbiol.">
        <title>The Global Catalogue of Microorganisms (GCM) 10K type strain sequencing project: providing services to taxonomists for standard genome sequencing and annotation.</title>
        <authorList>
            <consortium name="The Broad Institute Genomics Platform"/>
            <consortium name="The Broad Institute Genome Sequencing Center for Infectious Disease"/>
            <person name="Wu L."/>
            <person name="Ma J."/>
        </authorList>
    </citation>
    <scope>NUCLEOTIDE SEQUENCE [LARGE SCALE GENOMIC DNA]</scope>
    <source>
        <strain evidence="6">NBRC 111981</strain>
    </source>
</reference>
<dbReference type="PANTHER" id="PTHR43248:SF29">
    <property type="entry name" value="TRIPEPTIDYL AMINOPEPTIDASE"/>
    <property type="match status" value="1"/>
</dbReference>
<keyword evidence="6" id="KW-1185">Reference proteome</keyword>
<dbReference type="PRINTS" id="PR00793">
    <property type="entry name" value="PROAMNOPTASE"/>
</dbReference>